<name>A0ACC2JK88_9PEZI</name>
<proteinExistence type="predicted"/>
<gene>
    <name evidence="1" type="ORF">O1611_g5810</name>
</gene>
<protein>
    <submittedName>
        <fullName evidence="1">Uncharacterized protein</fullName>
    </submittedName>
</protein>
<dbReference type="Proteomes" id="UP001153332">
    <property type="component" value="Unassembled WGS sequence"/>
</dbReference>
<evidence type="ECO:0000313" key="2">
    <source>
        <dbReference type="Proteomes" id="UP001153332"/>
    </source>
</evidence>
<comment type="caution">
    <text evidence="1">The sequence shown here is derived from an EMBL/GenBank/DDBJ whole genome shotgun (WGS) entry which is preliminary data.</text>
</comment>
<accession>A0ACC2JK88</accession>
<reference evidence="1" key="1">
    <citation type="submission" date="2022-12" db="EMBL/GenBank/DDBJ databases">
        <title>Genome Sequence of Lasiodiplodia mahajangana.</title>
        <authorList>
            <person name="Buettner E."/>
        </authorList>
    </citation>
    <scope>NUCLEOTIDE SEQUENCE</scope>
    <source>
        <strain evidence="1">VT137</strain>
    </source>
</reference>
<dbReference type="EMBL" id="JAPUUL010001287">
    <property type="protein sequence ID" value="KAJ8127825.1"/>
    <property type="molecule type" value="Genomic_DNA"/>
</dbReference>
<keyword evidence="2" id="KW-1185">Reference proteome</keyword>
<evidence type="ECO:0000313" key="1">
    <source>
        <dbReference type="EMBL" id="KAJ8127825.1"/>
    </source>
</evidence>
<sequence>MPAYKYERLDKNDAALVILDMQAGLFSLARDYDATVFRNAMYAHAELGKIFGLPVIMSTSTEAGPNGPLPNEFLEMYPNVSVVKRPGEVNAWDNEEFRNAVKATGKSQIIIAGILTDVCTAFCALSLRDAGYSVWANHEASGTMTADIRENGNDRMRAAGVQIVSYYAIVGELMRDWRTPPADKTHQLNEVLVLTETELVGEVETVVLVLLDGRNLAALEDVLVDACSDGGELGNQIHRILEGVSPVLLLVYTLGIGLGEGRGLLESGNGEGELGHGVEVGRAAVNELLDELGNIGSGSPLGRQVADLLLRGDSPVRRSQKRPGIT</sequence>
<organism evidence="1 2">
    <name type="scientific">Lasiodiplodia mahajangana</name>
    <dbReference type="NCBI Taxonomy" id="1108764"/>
    <lineage>
        <taxon>Eukaryota</taxon>
        <taxon>Fungi</taxon>
        <taxon>Dikarya</taxon>
        <taxon>Ascomycota</taxon>
        <taxon>Pezizomycotina</taxon>
        <taxon>Dothideomycetes</taxon>
        <taxon>Dothideomycetes incertae sedis</taxon>
        <taxon>Botryosphaeriales</taxon>
        <taxon>Botryosphaeriaceae</taxon>
        <taxon>Lasiodiplodia</taxon>
    </lineage>
</organism>